<comment type="caution">
    <text evidence="2">The sequence shown here is derived from an EMBL/GenBank/DDBJ whole genome shotgun (WGS) entry which is preliminary data.</text>
</comment>
<evidence type="ECO:0000256" key="1">
    <source>
        <dbReference type="SAM" id="Phobius"/>
    </source>
</evidence>
<keyword evidence="1" id="KW-0812">Transmembrane</keyword>
<keyword evidence="3" id="KW-1185">Reference proteome</keyword>
<organism evidence="2 3">
    <name type="scientific">Ruficoccus amylovorans</name>
    <dbReference type="NCBI Taxonomy" id="1804625"/>
    <lineage>
        <taxon>Bacteria</taxon>
        <taxon>Pseudomonadati</taxon>
        <taxon>Verrucomicrobiota</taxon>
        <taxon>Opitutia</taxon>
        <taxon>Puniceicoccales</taxon>
        <taxon>Cerasicoccaceae</taxon>
        <taxon>Ruficoccus</taxon>
    </lineage>
</organism>
<reference evidence="2 3" key="1">
    <citation type="submission" date="2020-07" db="EMBL/GenBank/DDBJ databases">
        <authorList>
            <person name="Feng X."/>
        </authorList>
    </citation>
    <scope>NUCLEOTIDE SEQUENCE [LARGE SCALE GENOMIC DNA]</scope>
    <source>
        <strain evidence="2 3">JCM31066</strain>
    </source>
</reference>
<protein>
    <submittedName>
        <fullName evidence="2">Uncharacterized protein</fullName>
    </submittedName>
</protein>
<sequence length="179" mass="19862">MAGLNLREWMFVNSLQDSWYMTRDPDAPGYPPQRPVRLDQAQAILDDDPDYPLYVIHVGQTGNNPPWVRLLPTPPRSKHKASCPRCGGECYVEEKTIQGPLTPVGTVLAIGGIVSVTVGIILVIIERRELPIFPVLGIAGVLGWIASKCRNNKRVPWAICWRCCCVLTAEPPVPVLKQK</sequence>
<accession>A0A842HG25</accession>
<evidence type="ECO:0000313" key="2">
    <source>
        <dbReference type="EMBL" id="MBC2594494.1"/>
    </source>
</evidence>
<dbReference type="AlphaFoldDB" id="A0A842HG25"/>
<feature type="transmembrane region" description="Helical" evidence="1">
    <location>
        <begin position="104"/>
        <end position="125"/>
    </location>
</feature>
<proteinExistence type="predicted"/>
<name>A0A842HG25_9BACT</name>
<dbReference type="Proteomes" id="UP000546464">
    <property type="component" value="Unassembled WGS sequence"/>
</dbReference>
<dbReference type="EMBL" id="JACHVB010000025">
    <property type="protein sequence ID" value="MBC2594494.1"/>
    <property type="molecule type" value="Genomic_DNA"/>
</dbReference>
<keyword evidence="1" id="KW-1133">Transmembrane helix</keyword>
<gene>
    <name evidence="2" type="ORF">H5P28_09515</name>
</gene>
<evidence type="ECO:0000313" key="3">
    <source>
        <dbReference type="Proteomes" id="UP000546464"/>
    </source>
</evidence>
<keyword evidence="1" id="KW-0472">Membrane</keyword>
<dbReference type="RefSeq" id="WP_185675476.1">
    <property type="nucleotide sequence ID" value="NZ_JACHVB010000025.1"/>
</dbReference>
<feature type="transmembrane region" description="Helical" evidence="1">
    <location>
        <begin position="131"/>
        <end position="147"/>
    </location>
</feature>